<dbReference type="RefSeq" id="WP_010262559.1">
    <property type="nucleotide sequence ID" value="NZ_CAEG01000011.1"/>
</dbReference>
<proteinExistence type="predicted"/>
<keyword evidence="2" id="KW-1185">Reference proteome</keyword>
<organism evidence="1 2">
    <name type="scientific">Alistipes timonensis JC136</name>
    <dbReference type="NCBI Taxonomy" id="1033731"/>
    <lineage>
        <taxon>Bacteria</taxon>
        <taxon>Pseudomonadati</taxon>
        <taxon>Bacteroidota</taxon>
        <taxon>Bacteroidia</taxon>
        <taxon>Bacteroidales</taxon>
        <taxon>Rikenellaceae</taxon>
        <taxon>Alistipes</taxon>
    </lineage>
</organism>
<dbReference type="EMBL" id="FNRI01000004">
    <property type="protein sequence ID" value="SEA57396.1"/>
    <property type="molecule type" value="Genomic_DNA"/>
</dbReference>
<accession>A0A1H4CAJ9</accession>
<sequence>MDDKIYFIRDNEQQIPVYDFIKAMDPDAPINPTHNFELLKARRLKMYDKAEQEYIAERTINRVEAGDLEKSVLYYGWLKNELQIIAQWLSDTYPNGEKKRIKTSSAIQMEILKYERYVKTEMERIEELVNGRSDESISKNAGIPPHLFEFDPAQCQYLYGKLTKDGHFLPEKTNQTHFNYVFGGGLYPEDFKPLRWNRSKQAIGELILLLTRKPSISRGKKRNARNLFLKNNKTIGELSNPKKGEPTKDYGILEEIAKSINTRSV</sequence>
<dbReference type="AlphaFoldDB" id="A0A1H4CAJ9"/>
<gene>
    <name evidence="1" type="ORF">SAMN05444145_104235</name>
</gene>
<dbReference type="Proteomes" id="UP000183253">
    <property type="component" value="Unassembled WGS sequence"/>
</dbReference>
<dbReference type="STRING" id="1033731.SAMN05444145_104235"/>
<evidence type="ECO:0000313" key="1">
    <source>
        <dbReference type="EMBL" id="SEA57396.1"/>
    </source>
</evidence>
<evidence type="ECO:0000313" key="2">
    <source>
        <dbReference type="Proteomes" id="UP000183253"/>
    </source>
</evidence>
<name>A0A1H4CAJ9_9BACT</name>
<protein>
    <submittedName>
        <fullName evidence="1">Uncharacterized protein</fullName>
    </submittedName>
</protein>
<reference evidence="1 2" key="1">
    <citation type="submission" date="2016-10" db="EMBL/GenBank/DDBJ databases">
        <authorList>
            <person name="de Groot N.N."/>
        </authorList>
    </citation>
    <scope>NUCLEOTIDE SEQUENCE [LARGE SCALE GENOMIC DNA]</scope>
    <source>
        <strain evidence="1 2">DSM 25383</strain>
    </source>
</reference>